<dbReference type="PANTHER" id="PTHR22761:SF12">
    <property type="entry name" value="CHARGED MULTIVESICULAR BODY PROTEIN 5"/>
    <property type="match status" value="1"/>
</dbReference>
<gene>
    <name evidence="6" type="ORF">QYM36_017023</name>
</gene>
<dbReference type="InterPro" id="IPR005024">
    <property type="entry name" value="Snf7_fam"/>
</dbReference>
<organism evidence="6 7">
    <name type="scientific">Artemia franciscana</name>
    <name type="common">Brine shrimp</name>
    <name type="synonym">Artemia sanfranciscana</name>
    <dbReference type="NCBI Taxonomy" id="6661"/>
    <lineage>
        <taxon>Eukaryota</taxon>
        <taxon>Metazoa</taxon>
        <taxon>Ecdysozoa</taxon>
        <taxon>Arthropoda</taxon>
        <taxon>Crustacea</taxon>
        <taxon>Branchiopoda</taxon>
        <taxon>Anostraca</taxon>
        <taxon>Artemiidae</taxon>
        <taxon>Artemia</taxon>
    </lineage>
</organism>
<comment type="caution">
    <text evidence="6">The sequence shown here is derived from an EMBL/GenBank/DDBJ whole genome shotgun (WGS) entry which is preliminary data.</text>
</comment>
<feature type="coiled-coil region" evidence="4">
    <location>
        <begin position="21"/>
        <end position="92"/>
    </location>
</feature>
<evidence type="ECO:0000256" key="3">
    <source>
        <dbReference type="ARBA" id="ARBA00041078"/>
    </source>
</evidence>
<dbReference type="GO" id="GO:0032511">
    <property type="term" value="P:late endosome to vacuole transport via multivesicular body sorting pathway"/>
    <property type="evidence" value="ECO:0007669"/>
    <property type="project" value="TreeGrafter"/>
</dbReference>
<keyword evidence="2 4" id="KW-0175">Coiled coil</keyword>
<evidence type="ECO:0000256" key="2">
    <source>
        <dbReference type="ARBA" id="ARBA00023054"/>
    </source>
</evidence>
<dbReference type="EMBL" id="JAVRJZ010000021">
    <property type="protein sequence ID" value="KAK2704834.1"/>
    <property type="molecule type" value="Genomic_DNA"/>
</dbReference>
<protein>
    <recommendedName>
        <fullName evidence="3">Charged multivesicular body protein 5</fullName>
    </recommendedName>
</protein>
<accession>A0AA88KWI1</accession>
<sequence>MNRLFGKPKEKAPAPSVADAIKTVDERADNVEKKIAQLDNELRKYKEQMKKMREGPSKNAVKLRAMRVLKQRKTYEQQLESMRNQSFNMEQASYTTQMLKDTQTTVKAMQMGVKDMKKEFKKVSLDDLEDLQDDLADLLEDANEVQEVLSRSYATPDVDESELEAELEALGDEIALDEDASYLDDALKAPVAPDKEPAAKLETNKDGIPVDEFGLPAT</sequence>
<feature type="compositionally biased region" description="Basic and acidic residues" evidence="5">
    <location>
        <begin position="193"/>
        <end position="205"/>
    </location>
</feature>
<dbReference type="GO" id="GO:0006900">
    <property type="term" value="P:vesicle budding from membrane"/>
    <property type="evidence" value="ECO:0007669"/>
    <property type="project" value="TreeGrafter"/>
</dbReference>
<dbReference type="PANTHER" id="PTHR22761">
    <property type="entry name" value="CHARGED MULTIVESICULAR BODY PROTEIN"/>
    <property type="match status" value="1"/>
</dbReference>
<feature type="region of interest" description="Disordered" evidence="5">
    <location>
        <begin position="192"/>
        <end position="218"/>
    </location>
</feature>
<evidence type="ECO:0000256" key="1">
    <source>
        <dbReference type="ARBA" id="ARBA00006190"/>
    </source>
</evidence>
<feature type="region of interest" description="Disordered" evidence="5">
    <location>
        <begin position="1"/>
        <end position="20"/>
    </location>
</feature>
<dbReference type="Gene3D" id="6.10.250.1710">
    <property type="match status" value="1"/>
</dbReference>
<dbReference type="Proteomes" id="UP001187531">
    <property type="component" value="Unassembled WGS sequence"/>
</dbReference>
<dbReference type="GO" id="GO:0005771">
    <property type="term" value="C:multivesicular body"/>
    <property type="evidence" value="ECO:0007669"/>
    <property type="project" value="TreeGrafter"/>
</dbReference>
<evidence type="ECO:0000313" key="7">
    <source>
        <dbReference type="Proteomes" id="UP001187531"/>
    </source>
</evidence>
<name>A0AA88KWI1_ARTSF</name>
<dbReference type="Gene3D" id="1.10.287.1060">
    <property type="entry name" value="ESAT-6-like"/>
    <property type="match status" value="1"/>
</dbReference>
<dbReference type="AlphaFoldDB" id="A0AA88KWI1"/>
<evidence type="ECO:0000256" key="5">
    <source>
        <dbReference type="SAM" id="MobiDB-lite"/>
    </source>
</evidence>
<feature type="coiled-coil region" evidence="4">
    <location>
        <begin position="121"/>
        <end position="180"/>
    </location>
</feature>
<reference evidence="6" key="1">
    <citation type="submission" date="2023-07" db="EMBL/GenBank/DDBJ databases">
        <title>Chromosome-level genome assembly of Artemia franciscana.</title>
        <authorList>
            <person name="Jo E."/>
        </authorList>
    </citation>
    <scope>NUCLEOTIDE SEQUENCE</scope>
    <source>
        <tissue evidence="6">Whole body</tissue>
    </source>
</reference>
<comment type="similarity">
    <text evidence="1">Belongs to the SNF7 family.</text>
</comment>
<keyword evidence="7" id="KW-1185">Reference proteome</keyword>
<evidence type="ECO:0000313" key="6">
    <source>
        <dbReference type="EMBL" id="KAK2704834.1"/>
    </source>
</evidence>
<proteinExistence type="inferred from homology"/>
<dbReference type="Pfam" id="PF03357">
    <property type="entry name" value="Snf7"/>
    <property type="match status" value="1"/>
</dbReference>
<evidence type="ECO:0000256" key="4">
    <source>
        <dbReference type="SAM" id="Coils"/>
    </source>
</evidence>